<dbReference type="EMBL" id="AB209223">
    <property type="protein sequence ID" value="BAD92460.1"/>
    <property type="molecule type" value="mRNA"/>
</dbReference>
<protein>
    <submittedName>
        <fullName evidence="1">Androgen-regulated short-chain dehydrogenase/reductase 1 variant</fullName>
    </submittedName>
</protein>
<organism evidence="1">
    <name type="scientific">Homo sapiens</name>
    <name type="common">Human</name>
    <dbReference type="NCBI Taxonomy" id="9606"/>
    <lineage>
        <taxon>Eukaryota</taxon>
        <taxon>Metazoa</taxon>
        <taxon>Chordata</taxon>
        <taxon>Craniata</taxon>
        <taxon>Vertebrata</taxon>
        <taxon>Euteleostomi</taxon>
        <taxon>Mammalia</taxon>
        <taxon>Eutheria</taxon>
        <taxon>Euarchontoglires</taxon>
        <taxon>Primates</taxon>
        <taxon>Haplorrhini</taxon>
        <taxon>Catarrhini</taxon>
        <taxon>Hominidae</taxon>
        <taxon>Homo</taxon>
    </lineage>
</organism>
<reference evidence="1" key="1">
    <citation type="submission" date="2005-03" db="EMBL/GenBank/DDBJ databases">
        <title>Homo sapiens protein coding cDNA.</title>
        <authorList>
            <person name="Totoki Y."/>
            <person name="Toyoda A."/>
            <person name="Takeda T."/>
            <person name="Sakaki Y."/>
            <person name="Tanaka A."/>
            <person name="Yokoyama S."/>
            <person name="Ohara O."/>
            <person name="Nagase T."/>
            <person name="Kikuno R.F."/>
        </authorList>
    </citation>
    <scope>NUCLEOTIDE SEQUENCE</scope>
    <source>
        <tissue evidence="1">Brain</tissue>
    </source>
</reference>
<feature type="non-terminal residue" evidence="1">
    <location>
        <position position="1"/>
    </location>
</feature>
<sequence>LLCSQFSSSQPTSLHFKRATLQPQLNMNNKDWLRSRACPGMVDHRRSVVQDQPGQHGETPPLLKIVYIFVCLPVYVCQGSIFTKFKTATIIRDGANQCHPVFMQMKCCKGKQILYMLVTTHQEHMGSREEVKKEKENTGR</sequence>
<accession>Q59G86</accession>
<dbReference type="AlphaFoldDB" id="Q59G86"/>
<name>Q59G86_HUMAN</name>
<evidence type="ECO:0000313" key="1">
    <source>
        <dbReference type="EMBL" id="BAD92460.1"/>
    </source>
</evidence>
<proteinExistence type="evidence at transcript level"/>